<evidence type="ECO:0000313" key="2">
    <source>
        <dbReference type="EMBL" id="KAF2223083.1"/>
    </source>
</evidence>
<reference evidence="3" key="1">
    <citation type="journal article" date="2020" name="Stud. Mycol.">
        <title>101 Dothideomycetes genomes: A test case for predicting lifestyles and emergence of pathogens.</title>
        <authorList>
            <person name="Haridas S."/>
            <person name="Albert R."/>
            <person name="Binder M."/>
            <person name="Bloem J."/>
            <person name="LaButti K."/>
            <person name="Salamov A."/>
            <person name="Andreopoulos B."/>
            <person name="Baker S."/>
            <person name="Barry K."/>
            <person name="Bills G."/>
            <person name="Bluhm B."/>
            <person name="Cannon C."/>
            <person name="Castanera R."/>
            <person name="Culley D."/>
            <person name="Daum C."/>
            <person name="Ezra D."/>
            <person name="Gonzalez J."/>
            <person name="Henrissat B."/>
            <person name="Kuo A."/>
            <person name="Liang C."/>
            <person name="Lipzen A."/>
            <person name="Lutzoni F."/>
            <person name="Magnuson J."/>
            <person name="Mondo S."/>
            <person name="Nolan M."/>
            <person name="Ohm R."/>
            <person name="Pangilinan J."/>
            <person name="Park H.-J."/>
            <person name="Ramirez L."/>
            <person name="Alfaro M."/>
            <person name="Sun H."/>
            <person name="Tritt A."/>
            <person name="Yoshinaga Y."/>
            <person name="Zwiers L.-H."/>
            <person name="Turgeon B."/>
            <person name="Goodwin S."/>
            <person name="Spatafora J."/>
            <person name="Crous P."/>
            <person name="Grigoriev I."/>
        </authorList>
    </citation>
    <scope>NUCLEOTIDE SEQUENCE [LARGE SCALE GENOMIC DNA]</scope>
    <source>
        <strain evidence="3">CECT 20119</strain>
    </source>
</reference>
<dbReference type="EMBL" id="ML992507">
    <property type="protein sequence ID" value="KAF2223083.1"/>
    <property type="molecule type" value="Genomic_DNA"/>
</dbReference>
<dbReference type="OrthoDB" id="3940891at2759"/>
<evidence type="ECO:0000256" key="1">
    <source>
        <dbReference type="SAM" id="MobiDB-lite"/>
    </source>
</evidence>
<evidence type="ECO:0000313" key="3">
    <source>
        <dbReference type="Proteomes" id="UP000799538"/>
    </source>
</evidence>
<dbReference type="AlphaFoldDB" id="A0A6A6GBZ6"/>
<name>A0A6A6GBZ6_9PEZI</name>
<dbReference type="Proteomes" id="UP000799538">
    <property type="component" value="Unassembled WGS sequence"/>
</dbReference>
<organism evidence="2 3">
    <name type="scientific">Elsinoe ampelina</name>
    <dbReference type="NCBI Taxonomy" id="302913"/>
    <lineage>
        <taxon>Eukaryota</taxon>
        <taxon>Fungi</taxon>
        <taxon>Dikarya</taxon>
        <taxon>Ascomycota</taxon>
        <taxon>Pezizomycotina</taxon>
        <taxon>Dothideomycetes</taxon>
        <taxon>Dothideomycetidae</taxon>
        <taxon>Myriangiales</taxon>
        <taxon>Elsinoaceae</taxon>
        <taxon>Elsinoe</taxon>
    </lineage>
</organism>
<feature type="region of interest" description="Disordered" evidence="1">
    <location>
        <begin position="1"/>
        <end position="32"/>
    </location>
</feature>
<protein>
    <submittedName>
        <fullName evidence="2">Uncharacterized protein</fullName>
    </submittedName>
</protein>
<gene>
    <name evidence="2" type="ORF">BDZ85DRAFT_262949</name>
</gene>
<keyword evidence="3" id="KW-1185">Reference proteome</keyword>
<proteinExistence type="predicted"/>
<accession>A0A6A6GBZ6</accession>
<sequence>MNNETPLDDTKSIASTVLPPYGSEDVAPPPSYQPIRYKPLDLHIKKFSSHTTLEYDDGKNMLLDFKTVNVRPSLFLHDGPAKTDPIIISSKMTIGPVQERFCYADHRVEGFKWASELEKAQNFGTCSFKLPPEYGGRHLKWHFGDPKHKFKGDWILKDINPIGPDGHGPEVCSFSRPGKEADTFHWLGDVSREEELAAIVVLMIMYIRFRDDRRLGVKDAYTVGNVAFYAVAGLVYTLSGGG</sequence>